<accession>A0A9J6NYV2</accession>
<sequence>MEEVFRIGNRIAQPIEGYYNELINKIITYAKELNIRNTSKEYFSTYKDLCIFNCIYRKKTFLGVYIIGPMKYIETVNAFDLGINLKESITPMINIRNYLDTIPMINQIQISSLENMLDVLTKSNIPIKNKYLNDITSDKNISIPNIEIQTLIKHHPYNLEKNIIHDILLEVSDNFSYTSMANYLIPTLNSKDHLRSSKTIAICMITIVCRGAIDLGVDDNISFTYSDYFIEKVEEFTRVEDVKRYMYQIIVVYQRLVKEASEKNKYTMSIKLILDYIHDHITEDLNLKDISDKFKYSYSHLSHIFKKEIGENFSSYVNRIKVKKSIELLKCSKYSILDIAVMFNYSHQYYYTKMFKKYMGMTPSEFRKKNMIRK</sequence>
<keyword evidence="1" id="KW-0805">Transcription regulation</keyword>
<name>A0A9J6NYV2_9CLOT</name>
<feature type="domain" description="HTH araC/xylS-type" evidence="4">
    <location>
        <begin position="271"/>
        <end position="369"/>
    </location>
</feature>
<dbReference type="InterPro" id="IPR009057">
    <property type="entry name" value="Homeodomain-like_sf"/>
</dbReference>
<dbReference type="Pfam" id="PF12833">
    <property type="entry name" value="HTH_18"/>
    <property type="match status" value="1"/>
</dbReference>
<dbReference type="PANTHER" id="PTHR43280">
    <property type="entry name" value="ARAC-FAMILY TRANSCRIPTIONAL REGULATOR"/>
    <property type="match status" value="1"/>
</dbReference>
<proteinExistence type="predicted"/>
<dbReference type="PANTHER" id="PTHR43280:SF28">
    <property type="entry name" value="HTH-TYPE TRANSCRIPTIONAL ACTIVATOR RHAS"/>
    <property type="match status" value="1"/>
</dbReference>
<keyword evidence="6" id="KW-1185">Reference proteome</keyword>
<evidence type="ECO:0000256" key="3">
    <source>
        <dbReference type="ARBA" id="ARBA00023163"/>
    </source>
</evidence>
<dbReference type="PROSITE" id="PS00041">
    <property type="entry name" value="HTH_ARAC_FAMILY_1"/>
    <property type="match status" value="1"/>
</dbReference>
<dbReference type="AlphaFoldDB" id="A0A9J6NYV2"/>
<comment type="caution">
    <text evidence="5">The sequence shown here is derived from an EMBL/GenBank/DDBJ whole genome shotgun (WGS) entry which is preliminary data.</text>
</comment>
<dbReference type="GO" id="GO:0043565">
    <property type="term" value="F:sequence-specific DNA binding"/>
    <property type="evidence" value="ECO:0007669"/>
    <property type="project" value="InterPro"/>
</dbReference>
<protein>
    <submittedName>
        <fullName evidence="5">Helix-turn-helix transcriptional regulator</fullName>
    </submittedName>
</protein>
<reference evidence="5" key="1">
    <citation type="journal article" date="2021" name="mSystems">
        <title>Bacteria and Archaea Synergistically Convert Glycine Betaine to Biogenic Methane in the Formosa Cold Seep of the South China Sea.</title>
        <authorList>
            <person name="Li L."/>
            <person name="Zhang W."/>
            <person name="Zhang S."/>
            <person name="Song L."/>
            <person name="Sun Q."/>
            <person name="Zhang H."/>
            <person name="Xiang H."/>
            <person name="Dong X."/>
        </authorList>
    </citation>
    <scope>NUCLEOTIDE SEQUENCE</scope>
    <source>
        <strain evidence="5">ZWT</strain>
    </source>
</reference>
<dbReference type="EMBL" id="JAGSOJ010000001">
    <property type="protein sequence ID" value="MCM1989451.1"/>
    <property type="molecule type" value="Genomic_DNA"/>
</dbReference>
<evidence type="ECO:0000313" key="5">
    <source>
        <dbReference type="EMBL" id="MCM1989451.1"/>
    </source>
</evidence>
<keyword evidence="2" id="KW-0238">DNA-binding</keyword>
<evidence type="ECO:0000256" key="1">
    <source>
        <dbReference type="ARBA" id="ARBA00023015"/>
    </source>
</evidence>
<dbReference type="SUPFAM" id="SSF46689">
    <property type="entry name" value="Homeodomain-like"/>
    <property type="match status" value="2"/>
</dbReference>
<keyword evidence="3" id="KW-0804">Transcription</keyword>
<dbReference type="GO" id="GO:0003700">
    <property type="term" value="F:DNA-binding transcription factor activity"/>
    <property type="evidence" value="ECO:0007669"/>
    <property type="project" value="InterPro"/>
</dbReference>
<gene>
    <name evidence="5" type="ORF">KDK92_06840</name>
</gene>
<organism evidence="5 6">
    <name type="scientific">Oceanirhabdus seepicola</name>
    <dbReference type="NCBI Taxonomy" id="2828781"/>
    <lineage>
        <taxon>Bacteria</taxon>
        <taxon>Bacillati</taxon>
        <taxon>Bacillota</taxon>
        <taxon>Clostridia</taxon>
        <taxon>Eubacteriales</taxon>
        <taxon>Clostridiaceae</taxon>
        <taxon>Oceanirhabdus</taxon>
    </lineage>
</organism>
<evidence type="ECO:0000256" key="2">
    <source>
        <dbReference type="ARBA" id="ARBA00023125"/>
    </source>
</evidence>
<dbReference type="Gene3D" id="1.10.10.60">
    <property type="entry name" value="Homeodomain-like"/>
    <property type="match status" value="2"/>
</dbReference>
<evidence type="ECO:0000313" key="6">
    <source>
        <dbReference type="Proteomes" id="UP001056429"/>
    </source>
</evidence>
<dbReference type="InterPro" id="IPR018062">
    <property type="entry name" value="HTH_AraC-typ_CS"/>
</dbReference>
<dbReference type="RefSeq" id="WP_250858446.1">
    <property type="nucleotide sequence ID" value="NZ_JAGSOJ010000001.1"/>
</dbReference>
<reference evidence="5" key="2">
    <citation type="submission" date="2021-04" db="EMBL/GenBank/DDBJ databases">
        <authorList>
            <person name="Dong X."/>
        </authorList>
    </citation>
    <scope>NUCLEOTIDE SEQUENCE</scope>
    <source>
        <strain evidence="5">ZWT</strain>
    </source>
</reference>
<dbReference type="Proteomes" id="UP001056429">
    <property type="component" value="Unassembled WGS sequence"/>
</dbReference>
<evidence type="ECO:0000259" key="4">
    <source>
        <dbReference type="PROSITE" id="PS01124"/>
    </source>
</evidence>
<dbReference type="InterPro" id="IPR018060">
    <property type="entry name" value="HTH_AraC"/>
</dbReference>
<dbReference type="SMART" id="SM00342">
    <property type="entry name" value="HTH_ARAC"/>
    <property type="match status" value="1"/>
</dbReference>
<dbReference type="PROSITE" id="PS01124">
    <property type="entry name" value="HTH_ARAC_FAMILY_2"/>
    <property type="match status" value="1"/>
</dbReference>